<sequence length="343" mass="39192">MSIKLNCIGKKCLFDEQQPSLRSLFEILKDPFKELRSLDLPFRLCANRLNALEDSLLNKELSEDKTAELLKQMENELFIAQCLSLAKRDYLITIASTLSRLSGRTEKANNEKALKIRAKKTTGKTIRRSDRDKRSAGEFTIKENEIVSATSSDRSFFNSSPATFRCKRKSNQLELFSPLISLTKSSSDISNSAYKRRTSDSTHQSRKRGSGGRGSKPRKKQVTTISISASPDEPLYCTCRQLVQPPRKSCNQGNSWKISFGEMIGCDNEKCEIEWFHFECVDLKVKPKGKWYCPQCRGDKTNLPKSLVKIRKSVLHESILIMQLMEIINKGTYEIQDVNHFRE</sequence>
<dbReference type="STRING" id="318479.A0A0N4UEG7"/>
<dbReference type="Proteomes" id="UP000274756">
    <property type="component" value="Unassembled WGS sequence"/>
</dbReference>
<dbReference type="InterPro" id="IPR019787">
    <property type="entry name" value="Znf_PHD-finger"/>
</dbReference>
<comment type="subcellular location">
    <subcellularLocation>
        <location evidence="1">Nucleus</location>
    </subcellularLocation>
</comment>
<organism evidence="13 15">
    <name type="scientific">Dracunculus medinensis</name>
    <name type="common">Guinea worm</name>
    <dbReference type="NCBI Taxonomy" id="318479"/>
    <lineage>
        <taxon>Eukaryota</taxon>
        <taxon>Metazoa</taxon>
        <taxon>Ecdysozoa</taxon>
        <taxon>Nematoda</taxon>
        <taxon>Chromadorea</taxon>
        <taxon>Rhabditida</taxon>
        <taxon>Spirurina</taxon>
        <taxon>Dracunculoidea</taxon>
        <taxon>Dracunculidae</taxon>
        <taxon>Dracunculus</taxon>
    </lineage>
</organism>
<dbReference type="InterPro" id="IPR013083">
    <property type="entry name" value="Znf_RING/FYVE/PHD"/>
</dbReference>
<protein>
    <submittedName>
        <fullName evidence="15">PHD-type domain-containing protein</fullName>
    </submittedName>
</protein>
<feature type="binding site" evidence="8">
    <location>
        <position position="277"/>
    </location>
    <ligand>
        <name>Zn(2+)</name>
        <dbReference type="ChEBI" id="CHEBI:29105"/>
        <label>1</label>
    </ligand>
</feature>
<dbReference type="EMBL" id="UYYG01001180">
    <property type="protein sequence ID" value="VDN59393.1"/>
    <property type="molecule type" value="Genomic_DNA"/>
</dbReference>
<feature type="compositionally biased region" description="Basic residues" evidence="10">
    <location>
        <begin position="204"/>
        <end position="221"/>
    </location>
</feature>
<dbReference type="InterPro" id="IPR028651">
    <property type="entry name" value="ING_fam"/>
</dbReference>
<dbReference type="WBParaSite" id="DME_0000577301-mRNA-1">
    <property type="protein sequence ID" value="DME_0000577301-mRNA-1"/>
    <property type="gene ID" value="DME_0000577301"/>
</dbReference>
<evidence type="ECO:0000256" key="5">
    <source>
        <dbReference type="ARBA" id="ARBA00022833"/>
    </source>
</evidence>
<dbReference type="SMART" id="SM00249">
    <property type="entry name" value="PHD"/>
    <property type="match status" value="1"/>
</dbReference>
<feature type="site" description="Histone H3K4me3 binding" evidence="7">
    <location>
        <position position="275"/>
    </location>
</feature>
<evidence type="ECO:0000256" key="7">
    <source>
        <dbReference type="PIRSR" id="PIRSR628651-50"/>
    </source>
</evidence>
<proteinExistence type="inferred from homology"/>
<evidence type="ECO:0000313" key="15">
    <source>
        <dbReference type="WBParaSite" id="DME_0000577301-mRNA-1"/>
    </source>
</evidence>
<evidence type="ECO:0000256" key="9">
    <source>
        <dbReference type="PROSITE-ProRule" id="PRU00146"/>
    </source>
</evidence>
<feature type="site" description="Histone H3K4me3 binding" evidence="7">
    <location>
        <position position="236"/>
    </location>
</feature>
<reference evidence="12 14" key="2">
    <citation type="submission" date="2018-11" db="EMBL/GenBank/DDBJ databases">
        <authorList>
            <consortium name="Pathogen Informatics"/>
        </authorList>
    </citation>
    <scope>NUCLEOTIDE SEQUENCE [LARGE SCALE GENOMIC DNA]</scope>
</reference>
<evidence type="ECO:0000256" key="4">
    <source>
        <dbReference type="ARBA" id="ARBA00022771"/>
    </source>
</evidence>
<dbReference type="PANTHER" id="PTHR10333">
    <property type="entry name" value="INHIBITOR OF GROWTH PROTEIN"/>
    <property type="match status" value="1"/>
</dbReference>
<keyword evidence="5 8" id="KW-0862">Zinc</keyword>
<evidence type="ECO:0000313" key="12">
    <source>
        <dbReference type="EMBL" id="VDN59393.1"/>
    </source>
</evidence>
<dbReference type="InterPro" id="IPR019786">
    <property type="entry name" value="Zinc_finger_PHD-type_CS"/>
</dbReference>
<evidence type="ECO:0000259" key="11">
    <source>
        <dbReference type="PROSITE" id="PS50016"/>
    </source>
</evidence>
<accession>A0A0N4UEG7</accession>
<dbReference type="SUPFAM" id="SSF57903">
    <property type="entry name" value="FYVE/PHD zinc finger"/>
    <property type="match status" value="1"/>
</dbReference>
<dbReference type="Gene3D" id="3.30.40.10">
    <property type="entry name" value="Zinc/RING finger domain, C3HC4 (zinc finger)"/>
    <property type="match status" value="1"/>
</dbReference>
<keyword evidence="4 9" id="KW-0863">Zinc-finger</keyword>
<evidence type="ECO:0000313" key="13">
    <source>
        <dbReference type="Proteomes" id="UP000038040"/>
    </source>
</evidence>
<feature type="binding site" evidence="8">
    <location>
        <position position="239"/>
    </location>
    <ligand>
        <name>Zn(2+)</name>
        <dbReference type="ChEBI" id="CHEBI:29105"/>
        <label>1</label>
    </ligand>
</feature>
<dbReference type="Proteomes" id="UP000038040">
    <property type="component" value="Unplaced"/>
</dbReference>
<dbReference type="PROSITE" id="PS01359">
    <property type="entry name" value="ZF_PHD_1"/>
    <property type="match status" value="1"/>
</dbReference>
<dbReference type="GO" id="GO:0005634">
    <property type="term" value="C:nucleus"/>
    <property type="evidence" value="ECO:0007669"/>
    <property type="project" value="UniProtKB-SubCell"/>
</dbReference>
<comment type="similarity">
    <text evidence="2">Belongs to the ING family.</text>
</comment>
<evidence type="ECO:0000256" key="10">
    <source>
        <dbReference type="SAM" id="MobiDB-lite"/>
    </source>
</evidence>
<feature type="binding site" evidence="8">
    <location>
        <position position="296"/>
    </location>
    <ligand>
        <name>Zn(2+)</name>
        <dbReference type="ChEBI" id="CHEBI:29105"/>
        <label>2</label>
    </ligand>
</feature>
<evidence type="ECO:0000256" key="3">
    <source>
        <dbReference type="ARBA" id="ARBA00022723"/>
    </source>
</evidence>
<dbReference type="CDD" id="cd15505">
    <property type="entry name" value="PHD_ING"/>
    <property type="match status" value="1"/>
</dbReference>
<keyword evidence="6" id="KW-0539">Nucleus</keyword>
<reference evidence="15" key="1">
    <citation type="submission" date="2017-02" db="UniProtKB">
        <authorList>
            <consortium name="WormBaseParasite"/>
        </authorList>
    </citation>
    <scope>IDENTIFICATION</scope>
</reference>
<feature type="binding site" evidence="8">
    <location>
        <position position="293"/>
    </location>
    <ligand>
        <name>Zn(2+)</name>
        <dbReference type="ChEBI" id="CHEBI:29105"/>
        <label>2</label>
    </ligand>
</feature>
<dbReference type="InterPro" id="IPR001965">
    <property type="entry name" value="Znf_PHD"/>
</dbReference>
<name>A0A0N4UEG7_DRAME</name>
<evidence type="ECO:0000256" key="8">
    <source>
        <dbReference type="PIRSR" id="PIRSR628651-51"/>
    </source>
</evidence>
<evidence type="ECO:0000256" key="6">
    <source>
        <dbReference type="ARBA" id="ARBA00023242"/>
    </source>
</evidence>
<feature type="binding site" evidence="8">
    <location>
        <position position="271"/>
    </location>
    <ligand>
        <name>Zn(2+)</name>
        <dbReference type="ChEBI" id="CHEBI:29105"/>
        <label>2</label>
    </ligand>
</feature>
<feature type="site" description="Histone H3K4me3 binding" evidence="7">
    <location>
        <position position="263"/>
    </location>
</feature>
<dbReference type="InterPro" id="IPR011011">
    <property type="entry name" value="Znf_FYVE_PHD"/>
</dbReference>
<evidence type="ECO:0000313" key="14">
    <source>
        <dbReference type="Proteomes" id="UP000274756"/>
    </source>
</evidence>
<dbReference type="AlphaFoldDB" id="A0A0N4UEG7"/>
<keyword evidence="14" id="KW-1185">Reference proteome</keyword>
<feature type="binding site" evidence="8">
    <location>
        <position position="237"/>
    </location>
    <ligand>
        <name>Zn(2+)</name>
        <dbReference type="ChEBI" id="CHEBI:29105"/>
        <label>1</label>
    </ligand>
</feature>
<keyword evidence="3 8" id="KW-0479">Metal-binding</keyword>
<evidence type="ECO:0000256" key="1">
    <source>
        <dbReference type="ARBA" id="ARBA00004123"/>
    </source>
</evidence>
<feature type="binding site" evidence="8">
    <location>
        <position position="280"/>
    </location>
    <ligand>
        <name>Zn(2+)</name>
        <dbReference type="ChEBI" id="CHEBI:29105"/>
        <label>1</label>
    </ligand>
</feature>
<gene>
    <name evidence="12" type="ORF">DME_LOCUS9366</name>
</gene>
<feature type="site" description="Histone H3K4me3 binding" evidence="7">
    <location>
        <position position="267"/>
    </location>
</feature>
<dbReference type="GO" id="GO:0008270">
    <property type="term" value="F:zinc ion binding"/>
    <property type="evidence" value="ECO:0007669"/>
    <property type="project" value="UniProtKB-KW"/>
</dbReference>
<feature type="binding site" evidence="8">
    <location>
        <position position="266"/>
    </location>
    <ligand>
        <name>Zn(2+)</name>
        <dbReference type="ChEBI" id="CHEBI:29105"/>
        <label>2</label>
    </ligand>
</feature>
<evidence type="ECO:0000256" key="2">
    <source>
        <dbReference type="ARBA" id="ARBA00010210"/>
    </source>
</evidence>
<dbReference type="PROSITE" id="PS50016">
    <property type="entry name" value="ZF_PHD_2"/>
    <property type="match status" value="1"/>
</dbReference>
<feature type="domain" description="PHD-type" evidence="11">
    <location>
        <begin position="234"/>
        <end position="299"/>
    </location>
</feature>
<feature type="region of interest" description="Disordered" evidence="10">
    <location>
        <begin position="190"/>
        <end position="225"/>
    </location>
</feature>
<dbReference type="OrthoDB" id="5411773at2759"/>